<evidence type="ECO:0000256" key="2">
    <source>
        <dbReference type="ARBA" id="ARBA00023125"/>
    </source>
</evidence>
<dbReference type="Proteomes" id="UP001056716">
    <property type="component" value="Chromosome"/>
</dbReference>
<keyword evidence="2" id="KW-0238">DNA-binding</keyword>
<name>A0AAE9S1C6_9GAMM</name>
<dbReference type="GO" id="GO:0006355">
    <property type="term" value="P:regulation of DNA-templated transcription"/>
    <property type="evidence" value="ECO:0007669"/>
    <property type="project" value="InterPro"/>
</dbReference>
<gene>
    <name evidence="5" type="ORF">M5E07_04200</name>
</gene>
<accession>A0AAE9S1C6</accession>
<reference evidence="5" key="1">
    <citation type="submission" date="2022-06" db="EMBL/GenBank/DDBJ databases">
        <title>Isolation, identification and characterization of iprodione-degrading strains in Lhasa, Tibet.</title>
        <authorList>
            <person name="Pan H."/>
        </authorList>
    </citation>
    <scope>NUCLEOTIDE SEQUENCE</scope>
    <source>
        <strain evidence="5">Y-23</strain>
    </source>
</reference>
<dbReference type="PANTHER" id="PTHR44688">
    <property type="entry name" value="DNA-BINDING TRANSCRIPTIONAL ACTIVATOR DEVR_DOSR"/>
    <property type="match status" value="1"/>
</dbReference>
<protein>
    <submittedName>
        <fullName evidence="5">Helix-turn-helix transcriptional regulator</fullName>
    </submittedName>
</protein>
<dbReference type="InterPro" id="IPR016032">
    <property type="entry name" value="Sig_transdc_resp-reg_C-effctor"/>
</dbReference>
<organism evidence="5 6">
    <name type="scientific">Acinetobacter tibetensis</name>
    <dbReference type="NCBI Taxonomy" id="2943497"/>
    <lineage>
        <taxon>Bacteria</taxon>
        <taxon>Pseudomonadati</taxon>
        <taxon>Pseudomonadota</taxon>
        <taxon>Gammaproteobacteria</taxon>
        <taxon>Moraxellales</taxon>
        <taxon>Moraxellaceae</taxon>
        <taxon>Acinetobacter</taxon>
    </lineage>
</organism>
<dbReference type="Pfam" id="PF00196">
    <property type="entry name" value="GerE"/>
    <property type="match status" value="1"/>
</dbReference>
<dbReference type="InterPro" id="IPR036388">
    <property type="entry name" value="WH-like_DNA-bd_sf"/>
</dbReference>
<evidence type="ECO:0000313" key="5">
    <source>
        <dbReference type="EMBL" id="USE84035.1"/>
    </source>
</evidence>
<dbReference type="SUPFAM" id="SSF46894">
    <property type="entry name" value="C-terminal effector domain of the bipartite response regulators"/>
    <property type="match status" value="1"/>
</dbReference>
<evidence type="ECO:0000256" key="3">
    <source>
        <dbReference type="ARBA" id="ARBA00023163"/>
    </source>
</evidence>
<dbReference type="Gene3D" id="1.10.10.10">
    <property type="entry name" value="Winged helix-like DNA-binding domain superfamily/Winged helix DNA-binding domain"/>
    <property type="match status" value="1"/>
</dbReference>
<sequence length="388" mass="44385">MEQEHVMIEMIYEATMDPTLWQQVLIRLVEYTGSQSAIFTAIDQLNPKFNFTFTHNISEATLAAYHDEKIQMIDMQLHAPILKQQGLGEPVVLDWSAYAQRQGQAEYSFYEKCVAPSGIGSAQGILLETGQYRWAVLGIHRAATVPIYQQQETELLKRLSKHFRRALQIHRQLSLVQQENLDLYKLFDALKTGVILLDENACLLYANKQAQRILETCQELSLDHFNRLKAVTPYHAQLEQYLASARFQDSSPTHHQGIHAGGVLAIQSAQKSQVLMVSVVPFSSVWQNLSNKQQIEQKVAVFLTEPDKHYQLAGDFLKQHYQLSQREVEICQLFVDGYNLEAIAEECTLTLSSVRTYMKYIFAKTECSTQVELFRLLVGLSLDFEHIP</sequence>
<evidence type="ECO:0000313" key="6">
    <source>
        <dbReference type="Proteomes" id="UP001056716"/>
    </source>
</evidence>
<dbReference type="PROSITE" id="PS50043">
    <property type="entry name" value="HTH_LUXR_2"/>
    <property type="match status" value="1"/>
</dbReference>
<dbReference type="PANTHER" id="PTHR44688:SF16">
    <property type="entry name" value="DNA-BINDING TRANSCRIPTIONAL ACTIVATOR DEVR_DOSR"/>
    <property type="match status" value="1"/>
</dbReference>
<keyword evidence="6" id="KW-1185">Reference proteome</keyword>
<evidence type="ECO:0000259" key="4">
    <source>
        <dbReference type="PROSITE" id="PS50043"/>
    </source>
</evidence>
<evidence type="ECO:0000256" key="1">
    <source>
        <dbReference type="ARBA" id="ARBA00023015"/>
    </source>
</evidence>
<dbReference type="AlphaFoldDB" id="A0AAE9S1C6"/>
<keyword evidence="3" id="KW-0804">Transcription</keyword>
<dbReference type="RefSeq" id="WP_252222265.1">
    <property type="nucleotide sequence ID" value="NZ_CP098732.1"/>
</dbReference>
<dbReference type="EMBL" id="CP098732">
    <property type="protein sequence ID" value="USE84035.1"/>
    <property type="molecule type" value="Genomic_DNA"/>
</dbReference>
<dbReference type="KEGG" id="atz:M5E07_04200"/>
<feature type="domain" description="HTH luxR-type" evidence="4">
    <location>
        <begin position="316"/>
        <end position="381"/>
    </location>
</feature>
<dbReference type="GO" id="GO:0003677">
    <property type="term" value="F:DNA binding"/>
    <property type="evidence" value="ECO:0007669"/>
    <property type="project" value="UniProtKB-KW"/>
</dbReference>
<dbReference type="InterPro" id="IPR000792">
    <property type="entry name" value="Tscrpt_reg_LuxR_C"/>
</dbReference>
<proteinExistence type="predicted"/>
<keyword evidence="1" id="KW-0805">Transcription regulation</keyword>
<dbReference type="SMART" id="SM00421">
    <property type="entry name" value="HTH_LUXR"/>
    <property type="match status" value="1"/>
</dbReference>